<feature type="transmembrane region" description="Helical" evidence="8">
    <location>
        <begin position="140"/>
        <end position="159"/>
    </location>
</feature>
<dbReference type="InterPro" id="IPR010627">
    <property type="entry name" value="Prepilin_pept_A24_N"/>
</dbReference>
<evidence type="ECO:0000313" key="12">
    <source>
        <dbReference type="Proteomes" id="UP001596472"/>
    </source>
</evidence>
<keyword evidence="7" id="KW-0694">RNA-binding</keyword>
<feature type="transmembrane region" description="Helical" evidence="8">
    <location>
        <begin position="114"/>
        <end position="133"/>
    </location>
</feature>
<feature type="transmembrane region" description="Helical" evidence="8">
    <location>
        <begin position="79"/>
        <end position="102"/>
    </location>
</feature>
<sequence length="382" mass="42392">MIYPPLDHPFWLVPVFLIGACIGSFLNVVIYRLPLGLSVNHPKRSFCPTCKYEIPMSQNIPLFTWLALRGKCRNCKAPIAARYFVVELMTAILFTLVAWVVIQRAGGSAWSLEQLAILPLWFMMAAFVAMTFIDAEHMIIPLGLTVSGTLAGFMAAALMPSLPDMVAWTSPAPSWAGGLYQSLIGWVIGFFGLWAVVLFGKLAFGRKELKFDEAVDWHLEEPKTEEETIVFHMGEEKIEWWDIFFRKSDKLLIDAKSIMLNGEKIEAGKIVIRENEIELPDGRKIELEAVDSLGGTSASAVIPREAMGMGDVHLMGMIGAFFGWSGVLFTLLSSSLYAIAAAALGRVGFGMRLPYGPFLVLGAITWLLGGWKLAEWYFDALR</sequence>
<keyword evidence="4 8" id="KW-0812">Transmembrane</keyword>
<feature type="transmembrane region" description="Helical" evidence="8">
    <location>
        <begin position="179"/>
        <end position="200"/>
    </location>
</feature>
<dbReference type="PROSITE" id="PS50889">
    <property type="entry name" value="S4"/>
    <property type="match status" value="1"/>
</dbReference>
<feature type="transmembrane region" description="Helical" evidence="8">
    <location>
        <begin position="12"/>
        <end position="34"/>
    </location>
</feature>
<dbReference type="PANTHER" id="PTHR30487">
    <property type="entry name" value="TYPE 4 PREPILIN-LIKE PROTEINS LEADER PEPTIDE-PROCESSING ENZYME"/>
    <property type="match status" value="1"/>
</dbReference>
<evidence type="ECO:0000256" key="1">
    <source>
        <dbReference type="ARBA" id="ARBA00004651"/>
    </source>
</evidence>
<evidence type="ECO:0000256" key="8">
    <source>
        <dbReference type="SAM" id="Phobius"/>
    </source>
</evidence>
<dbReference type="Pfam" id="PF01478">
    <property type="entry name" value="Peptidase_A24"/>
    <property type="match status" value="1"/>
</dbReference>
<keyword evidence="6 8" id="KW-0472">Membrane</keyword>
<gene>
    <name evidence="11" type="ORF">ACFQY0_06075</name>
</gene>
<feature type="domain" description="Prepilin type IV endopeptidase peptidase" evidence="9">
    <location>
        <begin position="301"/>
        <end position="340"/>
    </location>
</feature>
<evidence type="ECO:0000256" key="3">
    <source>
        <dbReference type="ARBA" id="ARBA00022475"/>
    </source>
</evidence>
<proteinExistence type="inferred from homology"/>
<evidence type="ECO:0000256" key="7">
    <source>
        <dbReference type="PROSITE-ProRule" id="PRU00182"/>
    </source>
</evidence>
<keyword evidence="5 8" id="KW-1133">Transmembrane helix</keyword>
<feature type="transmembrane region" description="Helical" evidence="8">
    <location>
        <begin position="314"/>
        <end position="343"/>
    </location>
</feature>
<evidence type="ECO:0000256" key="4">
    <source>
        <dbReference type="ARBA" id="ARBA00022692"/>
    </source>
</evidence>
<reference evidence="12" key="1">
    <citation type="journal article" date="2019" name="Int. J. Syst. Evol. Microbiol.">
        <title>The Global Catalogue of Microorganisms (GCM) 10K type strain sequencing project: providing services to taxonomists for standard genome sequencing and annotation.</title>
        <authorList>
            <consortium name="The Broad Institute Genomics Platform"/>
            <consortium name="The Broad Institute Genome Sequencing Center for Infectious Disease"/>
            <person name="Wu L."/>
            <person name="Ma J."/>
        </authorList>
    </citation>
    <scope>NUCLEOTIDE SEQUENCE [LARGE SCALE GENOMIC DNA]</scope>
    <source>
        <strain evidence="12">CGMCC 4.1467</strain>
    </source>
</reference>
<comment type="similarity">
    <text evidence="2">Belongs to the peptidase A24 family.</text>
</comment>
<evidence type="ECO:0000256" key="6">
    <source>
        <dbReference type="ARBA" id="ARBA00023136"/>
    </source>
</evidence>
<keyword evidence="3" id="KW-1003">Cell membrane</keyword>
<comment type="caution">
    <text evidence="11">The sequence shown here is derived from an EMBL/GenBank/DDBJ whole genome shotgun (WGS) entry which is preliminary data.</text>
</comment>
<organism evidence="11 12">
    <name type="scientific">Haloferula chungangensis</name>
    <dbReference type="NCBI Taxonomy" id="1048331"/>
    <lineage>
        <taxon>Bacteria</taxon>
        <taxon>Pseudomonadati</taxon>
        <taxon>Verrucomicrobiota</taxon>
        <taxon>Verrucomicrobiia</taxon>
        <taxon>Verrucomicrobiales</taxon>
        <taxon>Verrucomicrobiaceae</taxon>
        <taxon>Haloferula</taxon>
    </lineage>
</organism>
<dbReference type="Proteomes" id="UP001596472">
    <property type="component" value="Unassembled WGS sequence"/>
</dbReference>
<dbReference type="EMBL" id="JBHTBS010000002">
    <property type="protein sequence ID" value="MFC7336736.1"/>
    <property type="molecule type" value="Genomic_DNA"/>
</dbReference>
<evidence type="ECO:0000259" key="10">
    <source>
        <dbReference type="Pfam" id="PF06750"/>
    </source>
</evidence>
<keyword evidence="11" id="KW-0378">Hydrolase</keyword>
<dbReference type="Pfam" id="PF06750">
    <property type="entry name" value="A24_N_bact"/>
    <property type="match status" value="1"/>
</dbReference>
<dbReference type="EC" id="3.4.23.-" evidence="11"/>
<evidence type="ECO:0000313" key="11">
    <source>
        <dbReference type="EMBL" id="MFC7336736.1"/>
    </source>
</evidence>
<name>A0ABW2L312_9BACT</name>
<evidence type="ECO:0000259" key="9">
    <source>
        <dbReference type="Pfam" id="PF01478"/>
    </source>
</evidence>
<dbReference type="InterPro" id="IPR050882">
    <property type="entry name" value="Prepilin_peptidase/N-MTase"/>
</dbReference>
<dbReference type="GO" id="GO:0016787">
    <property type="term" value="F:hydrolase activity"/>
    <property type="evidence" value="ECO:0007669"/>
    <property type="project" value="UniProtKB-KW"/>
</dbReference>
<evidence type="ECO:0000256" key="5">
    <source>
        <dbReference type="ARBA" id="ARBA00022989"/>
    </source>
</evidence>
<accession>A0ABW2L312</accession>
<dbReference type="InterPro" id="IPR000045">
    <property type="entry name" value="Prepilin_IV_endopep_pep"/>
</dbReference>
<protein>
    <submittedName>
        <fullName evidence="11">Prepilin peptidase</fullName>
        <ecNumber evidence="11">3.4.23.-</ecNumber>
    </submittedName>
</protein>
<feature type="transmembrane region" description="Helical" evidence="8">
    <location>
        <begin position="355"/>
        <end position="374"/>
    </location>
</feature>
<dbReference type="PANTHER" id="PTHR30487:SF0">
    <property type="entry name" value="PREPILIN LEADER PEPTIDASE_N-METHYLTRANSFERASE-RELATED"/>
    <property type="match status" value="1"/>
</dbReference>
<comment type="subcellular location">
    <subcellularLocation>
        <location evidence="1">Cell membrane</location>
        <topology evidence="1">Multi-pass membrane protein</topology>
    </subcellularLocation>
</comment>
<feature type="domain" description="Prepilin peptidase A24 N-terminal" evidence="10">
    <location>
        <begin position="17"/>
        <end position="100"/>
    </location>
</feature>
<keyword evidence="12" id="KW-1185">Reference proteome</keyword>
<evidence type="ECO:0000256" key="2">
    <source>
        <dbReference type="ARBA" id="ARBA00005801"/>
    </source>
</evidence>